<proteinExistence type="evidence at transcript level"/>
<dbReference type="InterPro" id="IPR050361">
    <property type="entry name" value="MPP/UQCRC_Complex"/>
</dbReference>
<accession>B5M0S5</accession>
<evidence type="ECO:0000313" key="1">
    <source>
        <dbReference type="EMBL" id="ACH56889.1"/>
    </source>
</evidence>
<organism evidence="1">
    <name type="scientific">Simulium vittatum</name>
    <name type="common">Striped black fly</name>
    <dbReference type="NCBI Taxonomy" id="7192"/>
    <lineage>
        <taxon>Eukaryota</taxon>
        <taxon>Metazoa</taxon>
        <taxon>Ecdysozoa</taxon>
        <taxon>Arthropoda</taxon>
        <taxon>Hexapoda</taxon>
        <taxon>Insecta</taxon>
        <taxon>Pterygota</taxon>
        <taxon>Neoptera</taxon>
        <taxon>Endopterygota</taxon>
        <taxon>Diptera</taxon>
        <taxon>Nematocera</taxon>
        <taxon>Chironomoidea</taxon>
        <taxon>Simuliidae</taxon>
        <taxon>Simulium</taxon>
    </lineage>
</organism>
<dbReference type="AlphaFoldDB" id="B5M0S5"/>
<dbReference type="Gene3D" id="3.30.830.10">
    <property type="entry name" value="Metalloenzyme, LuxS/M16 peptidase-like"/>
    <property type="match status" value="1"/>
</dbReference>
<name>B5M0S5_SIMVI</name>
<dbReference type="EMBL" id="EU930261">
    <property type="protein sequence ID" value="ACH56889.1"/>
    <property type="molecule type" value="mRNA"/>
</dbReference>
<dbReference type="InterPro" id="IPR011249">
    <property type="entry name" value="Metalloenz_LuxS/M16"/>
</dbReference>
<dbReference type="PANTHER" id="PTHR11851">
    <property type="entry name" value="METALLOPROTEASE"/>
    <property type="match status" value="1"/>
</dbReference>
<sequence length="172" mass="17621">FKDIKEALAFYVLQYAAGVGASTKWGASNGALTRAIANDNVGVSAFNASYSDTGLFGFTVAGDGRDIGRAIDAGVKALKTGSVSDADVARGKAQLKAETLYFVDNVAGLGYMLGNQAKNGDGQVMSAKALCDAIDSVQTSDCRAALKKVANSKLSIGAVGNLANVPHPNEIN</sequence>
<protein>
    <submittedName>
        <fullName evidence="1">Ubiquinol cytochrome c reductase subunit QCR2</fullName>
    </submittedName>
</protein>
<dbReference type="SUPFAM" id="SSF63411">
    <property type="entry name" value="LuxS/MPP-like metallohydrolase"/>
    <property type="match status" value="1"/>
</dbReference>
<reference evidence="1" key="1">
    <citation type="journal article" date="2009" name="J. Proteome Res.">
        <title>Insight into the sialome of the Black Fly, Simulium vittatum.</title>
        <authorList>
            <person name="Andersen J.F."/>
            <person name="Pham V.M."/>
            <person name="Meng Z."/>
            <person name="Champagne D.E."/>
            <person name="Ribeiro J.M."/>
        </authorList>
    </citation>
    <scope>NUCLEOTIDE SEQUENCE</scope>
    <source>
        <tissue evidence="1">Salivary glands</tissue>
    </source>
</reference>
<dbReference type="GO" id="GO:0005739">
    <property type="term" value="C:mitochondrion"/>
    <property type="evidence" value="ECO:0007669"/>
    <property type="project" value="TreeGrafter"/>
</dbReference>
<dbReference type="PANTHER" id="PTHR11851:SF226">
    <property type="entry name" value="CYTOCHROME B-C1 COMPLEX SUBUNIT 2, MITOCHONDRIAL"/>
    <property type="match status" value="1"/>
</dbReference>
<dbReference type="GO" id="GO:0046872">
    <property type="term" value="F:metal ion binding"/>
    <property type="evidence" value="ECO:0007669"/>
    <property type="project" value="InterPro"/>
</dbReference>
<dbReference type="FunFam" id="3.30.830.10:FF:000039">
    <property type="entry name" value="Ubiquinol-cytochrome c reductase core subunit 2"/>
    <property type="match status" value="1"/>
</dbReference>
<feature type="non-terminal residue" evidence="1">
    <location>
        <position position="1"/>
    </location>
</feature>